<accession>A0A1H7X0J5</accession>
<gene>
    <name evidence="1" type="ORF">SAMN05661044_04752</name>
</gene>
<organism evidence="1 2">
    <name type="scientific">Olivibacter domesticus</name>
    <name type="common">Pseudosphingobacterium domesticum</name>
    <dbReference type="NCBI Taxonomy" id="407022"/>
    <lineage>
        <taxon>Bacteria</taxon>
        <taxon>Pseudomonadati</taxon>
        <taxon>Bacteroidota</taxon>
        <taxon>Sphingobacteriia</taxon>
        <taxon>Sphingobacteriales</taxon>
        <taxon>Sphingobacteriaceae</taxon>
        <taxon>Olivibacter</taxon>
    </lineage>
</organism>
<evidence type="ECO:0000313" key="2">
    <source>
        <dbReference type="Proteomes" id="UP000199421"/>
    </source>
</evidence>
<dbReference type="EMBL" id="FOAF01000009">
    <property type="protein sequence ID" value="SEM27161.1"/>
    <property type="molecule type" value="Genomic_DNA"/>
</dbReference>
<protein>
    <recommendedName>
        <fullName evidence="3">DNA alkylation repair enzyme</fullName>
    </recommendedName>
</protein>
<keyword evidence="2" id="KW-1185">Reference proteome</keyword>
<proteinExistence type="predicted"/>
<dbReference type="RefSeq" id="WP_093329895.1">
    <property type="nucleotide sequence ID" value="NZ_FOAF01000009.1"/>
</dbReference>
<dbReference type="AlphaFoldDB" id="A0A1H7X0J5"/>
<dbReference type="STRING" id="407022.SAMN05661044_04752"/>
<dbReference type="OrthoDB" id="979487at2"/>
<reference evidence="2" key="1">
    <citation type="submission" date="2016-10" db="EMBL/GenBank/DDBJ databases">
        <authorList>
            <person name="Varghese N."/>
            <person name="Submissions S."/>
        </authorList>
    </citation>
    <scope>NUCLEOTIDE SEQUENCE [LARGE SCALE GENOMIC DNA]</scope>
    <source>
        <strain evidence="2">DSM 18733</strain>
    </source>
</reference>
<dbReference type="Proteomes" id="UP000199421">
    <property type="component" value="Unassembled WGS sequence"/>
</dbReference>
<sequence>MTKEQLLIEISKTLKKSQAIALAEIAATTNFSMLDLLTLCYHAEKPIAFRASWILEFVEDKYPIRFIPILDDFIKQLPKQDNDSCQRLFSKILMHISNPKASDIRRTMFNKLSSTVHERIVETMFEWLINPATPVAVRVNCMDVLYYMTPQFPWIKDELLAQIEFYLKDGSAALQSRGKALHKKLID</sequence>
<evidence type="ECO:0000313" key="1">
    <source>
        <dbReference type="EMBL" id="SEM27161.1"/>
    </source>
</evidence>
<name>A0A1H7X0J5_OLID1</name>
<evidence type="ECO:0008006" key="3">
    <source>
        <dbReference type="Google" id="ProtNLM"/>
    </source>
</evidence>